<dbReference type="SUPFAM" id="SSF48452">
    <property type="entry name" value="TPR-like"/>
    <property type="match status" value="10"/>
</dbReference>
<accession>A0A7X0NWW8</accession>
<dbReference type="PANTHER" id="PTHR19959">
    <property type="entry name" value="KINESIN LIGHT CHAIN"/>
    <property type="match status" value="1"/>
</dbReference>
<gene>
    <name evidence="2" type="ORF">HD593_005676</name>
</gene>
<dbReference type="RefSeq" id="WP_185105074.1">
    <property type="nucleotide sequence ID" value="NZ_JACHMI010000001.1"/>
</dbReference>
<dbReference type="Gene3D" id="3.40.50.300">
    <property type="entry name" value="P-loop containing nucleotide triphosphate hydrolases"/>
    <property type="match status" value="1"/>
</dbReference>
<keyword evidence="3" id="KW-1185">Reference proteome</keyword>
<organism evidence="2 3">
    <name type="scientific">Nonomuraea rubra</name>
    <dbReference type="NCBI Taxonomy" id="46180"/>
    <lineage>
        <taxon>Bacteria</taxon>
        <taxon>Bacillati</taxon>
        <taxon>Actinomycetota</taxon>
        <taxon>Actinomycetes</taxon>
        <taxon>Streptosporangiales</taxon>
        <taxon>Streptosporangiaceae</taxon>
        <taxon>Nonomuraea</taxon>
    </lineage>
</organism>
<comment type="caution">
    <text evidence="2">The sequence shown here is derived from an EMBL/GenBank/DDBJ whole genome shotgun (WGS) entry which is preliminary data.</text>
</comment>
<dbReference type="Gene3D" id="1.25.40.10">
    <property type="entry name" value="Tetratricopeptide repeat domain"/>
    <property type="match status" value="10"/>
</dbReference>
<feature type="compositionally biased region" description="Acidic residues" evidence="1">
    <location>
        <begin position="1313"/>
        <end position="1322"/>
    </location>
</feature>
<evidence type="ECO:0000256" key="1">
    <source>
        <dbReference type="SAM" id="MobiDB-lite"/>
    </source>
</evidence>
<dbReference type="InterPro" id="IPR019734">
    <property type="entry name" value="TPR_rpt"/>
</dbReference>
<dbReference type="EMBL" id="JACHMI010000001">
    <property type="protein sequence ID" value="MBB6550881.1"/>
    <property type="molecule type" value="Genomic_DNA"/>
</dbReference>
<dbReference type="Proteomes" id="UP000565579">
    <property type="component" value="Unassembled WGS sequence"/>
</dbReference>
<dbReference type="PANTHER" id="PTHR19959:SF119">
    <property type="entry name" value="FUNGAL LIPASE-LIKE DOMAIN-CONTAINING PROTEIN"/>
    <property type="match status" value="1"/>
</dbReference>
<feature type="compositionally biased region" description="Basic and acidic residues" evidence="1">
    <location>
        <begin position="1329"/>
        <end position="1339"/>
    </location>
</feature>
<dbReference type="Pfam" id="PF13424">
    <property type="entry name" value="TPR_12"/>
    <property type="match status" value="1"/>
</dbReference>
<sequence length="2096" mass="223918">MTSSYQQINQAQPGGVVNVAQHGDLHVHQGAPAYTLRPWTPAPAAMPGRARRQPSWLLAAASRAVTFVGRKQELDALAAWRDAPDHGLAVRLLHGPGGQGKTRLAAEFAAASAARGWTVAQADLHASRARGPWPPPEPGASAADAQGRLLIVDYAERWPVTELHALFEDGWLRSGGPARLLLLARPAGHWWHSLEYHLVGAGTQDTSATALPPLAADAAEAAAIFVTARDCFARILEVPDAGSIAPPGYLGGEGFRQALAVQMAALAEVDTLRTGEEAPRDPTGLAVYLLARERAHWRALREGGRLTMVEDVMARAVYTATLVGPVGYGTGRDALIRAGVASSAESAGQVLGDHALCYPCGRPDSVLEPLYPDRLGEDFVALSTPGHDAGYPSDPWAAGAVERLLITEDEKDPGYVGVVVSVLIETSRRWPHVATGVLAPLLLARPRLALSAGGAMLARLAELDVDIAVLEAVADGFPEEDVVLAAGIAAVTQRLAGYHLARTQDAMERADLYFVQGTRFEQAGLFADARSALRQAAELLRDLVAADPDTHEPALAETLRRLGAATDPLGSGQAGDALAAAQQSVGILRRLAKVDPAAYERSLGDALHTLAMVLGNMGRSAEALALAEESLAIRRGHVDPENDEQLIHLAMSLNNVSGGLSGLRRHEEALELSSQSVELHRRLVDAGRVPRSDLALAMANHTMHLSSVGRMDEALAAGQEAVGLFRTLAAALPRRFDHGLAESLSDLATVLVALQRVEEAIGCLAEAVEAARRQAGAELLSHGPLLARLLCGLSELWRRSGRPRECLDAAAEAAEVARVLLAGGLTPSDLDASHAFLAAAFARAELGQHDEAVADAREAVSVDRKLVALDQEVHAPALASALFDLATILRRAGRFEEGAVACEEAVAAYRRLAALEPTRHREKLADGLRTLSRCLHGAGRLFEAIQVGVECADLYGDLAADDPARWRPAYVDETAQLARLLTEGRRWEEAAGRYQEAVASQRPLAETDPAAHLPYLAGLLQDAGVAALDAGRANDGVPLLRESVVIWRDVDGADMLGGALAELAMVLLDAGEPADARTAALEATALLREVATARPDEHRPELAHGLSVLADVHAELDALPQALEAMAESVELSRILAREDLDGYGPKLAWRLGAYRDRLSEAGRHEEALPVAMELVELTRGDASLPPERLADSLLGWSEELTWAGRPDEAVDAARQAVNLLRGAAGAADADGAELAWALHSLAWSLGKAGRHEEAVGTATEAERRLRVLVARDPDAYSEKLASVLADLGTSLAAAGEPEAAARAQAEAAALGADEEEQEEKEQESVAPVRRDPDDPVERARAQVRHARLRGSPYLLSQALAELRQTLLDRGRPEEAVLRQEEAVVLLAGLTATDPHTYELEYAARLTDLTEDLMALRRSDEAEMAMLDAVTLYRSLTGQDGRDAEAFRPGLRFALAGLGAVRTERGRHSEAVGCFEESLALSRGGADPWTIAEESLRYGRCLTMLKRHAEAVPPLAEAAERFALLISERGDLARRQRARAVALLADSQAVAGSRADALISTVEAVGAYRRLAAEDPDAHRADLAAALHNLGNRLATAGRVEEALTAAQECLALRREGEESVAKLITALAALANRLHLAGRFAEAENALREAVALAREGLRSDAAACSPMLALAWSESARLLTFQGRHEEALPTARSCVTLCRELLGGPSTDDMEQFVVPSLAAALEVEAQSLRVFGDLTGARAAAREAVEWWRSTTTRTAALAASLGCLGDVLTDLEAWPEAVSAREEAVQLLRDRGGYPVDVAWAWRSLGQTLSRSGQPERAVAPLRAAAEAFRELHPVEAATLAEILEMLSDCLEALRQEQEALAACEEAVRIRRDLLTPADPATSVALVQALYKITNVLAVSLGRLDDALAAMEEAVELYRRLAEHDPATYSREVAWGLRHLGWCLINVGRHEEGAARCAEAAGILRHLSLSAPEIAEPLLVRAMFDQARALGLLGRPLEGVGALEEAMVIHERVPYEAAMGSLMPDRLALVSELGAQLTALGWFGHALPYVEEAIDILRAHVDRGAQEYRPALKQALSELKRCRRALTGAEN</sequence>
<evidence type="ECO:0000313" key="2">
    <source>
        <dbReference type="EMBL" id="MBB6550881.1"/>
    </source>
</evidence>
<evidence type="ECO:0000313" key="3">
    <source>
        <dbReference type="Proteomes" id="UP000565579"/>
    </source>
</evidence>
<name>A0A7X0NWW8_9ACTN</name>
<reference evidence="2 3" key="1">
    <citation type="submission" date="2020-08" db="EMBL/GenBank/DDBJ databases">
        <title>Sequencing the genomes of 1000 actinobacteria strains.</title>
        <authorList>
            <person name="Klenk H.-P."/>
        </authorList>
    </citation>
    <scope>NUCLEOTIDE SEQUENCE [LARGE SCALE GENOMIC DNA]</scope>
    <source>
        <strain evidence="2 3">DSM 43768</strain>
    </source>
</reference>
<dbReference type="InterPro" id="IPR027417">
    <property type="entry name" value="P-loop_NTPase"/>
</dbReference>
<dbReference type="InterPro" id="IPR011990">
    <property type="entry name" value="TPR-like_helical_dom_sf"/>
</dbReference>
<protein>
    <submittedName>
        <fullName evidence="2">Tetratricopeptide (TPR) repeat protein</fullName>
    </submittedName>
</protein>
<dbReference type="SMART" id="SM00028">
    <property type="entry name" value="TPR"/>
    <property type="match status" value="19"/>
</dbReference>
<proteinExistence type="predicted"/>
<feature type="region of interest" description="Disordered" evidence="1">
    <location>
        <begin position="1305"/>
        <end position="1339"/>
    </location>
</feature>
<dbReference type="Pfam" id="PF13374">
    <property type="entry name" value="TPR_10"/>
    <property type="match status" value="3"/>
</dbReference>